<name>A0ABW5IWC0_9FLAO</name>
<sequence length="200" mass="24011">MQIEPIEPGNFYHIYNRGNNGSNIFFEEDNYQHFLRLYKKYMYAVADTFAWCLMQNHFHVLIYLKTDSEIKKEDYLFSPGKEPKKPDASRQLGHLFNAYVQAINKKYGRTGSLLEKPFERKRITSEDYLRKLIFYIHNNPVHHSVAENISSYQWSSYHEFIKEEAIVKKKEVFELFGDLENFKIYHQKEYTNEPFQGLEP</sequence>
<evidence type="ECO:0000313" key="3">
    <source>
        <dbReference type="Proteomes" id="UP001597468"/>
    </source>
</evidence>
<dbReference type="SUPFAM" id="SSF143422">
    <property type="entry name" value="Transposase IS200-like"/>
    <property type="match status" value="1"/>
</dbReference>
<proteinExistence type="predicted"/>
<dbReference type="Gene3D" id="3.30.70.1290">
    <property type="entry name" value="Transposase IS200-like"/>
    <property type="match status" value="1"/>
</dbReference>
<dbReference type="SMART" id="SM01321">
    <property type="entry name" value="Y1_Tnp"/>
    <property type="match status" value="1"/>
</dbReference>
<dbReference type="InterPro" id="IPR036515">
    <property type="entry name" value="Transposase_17_sf"/>
</dbReference>
<dbReference type="Proteomes" id="UP001597468">
    <property type="component" value="Unassembled WGS sequence"/>
</dbReference>
<dbReference type="RefSeq" id="WP_380751175.1">
    <property type="nucleotide sequence ID" value="NZ_JBHULT010000008.1"/>
</dbReference>
<feature type="domain" description="Transposase IS200-like" evidence="1">
    <location>
        <begin position="7"/>
        <end position="139"/>
    </location>
</feature>
<dbReference type="PANTHER" id="PTHR34322:SF2">
    <property type="entry name" value="TRANSPOSASE IS200-LIKE DOMAIN-CONTAINING PROTEIN"/>
    <property type="match status" value="1"/>
</dbReference>
<evidence type="ECO:0000259" key="1">
    <source>
        <dbReference type="SMART" id="SM01321"/>
    </source>
</evidence>
<protein>
    <submittedName>
        <fullName evidence="2">Transposase</fullName>
    </submittedName>
</protein>
<comment type="caution">
    <text evidence="2">The sequence shown here is derived from an EMBL/GenBank/DDBJ whole genome shotgun (WGS) entry which is preliminary data.</text>
</comment>
<reference evidence="3" key="1">
    <citation type="journal article" date="2019" name="Int. J. Syst. Evol. Microbiol.">
        <title>The Global Catalogue of Microorganisms (GCM) 10K type strain sequencing project: providing services to taxonomists for standard genome sequencing and annotation.</title>
        <authorList>
            <consortium name="The Broad Institute Genomics Platform"/>
            <consortium name="The Broad Institute Genome Sequencing Center for Infectious Disease"/>
            <person name="Wu L."/>
            <person name="Ma J."/>
        </authorList>
    </citation>
    <scope>NUCLEOTIDE SEQUENCE [LARGE SCALE GENOMIC DNA]</scope>
    <source>
        <strain evidence="3">KCTC 42585</strain>
    </source>
</reference>
<dbReference type="EMBL" id="JBHULT010000008">
    <property type="protein sequence ID" value="MFD2517961.1"/>
    <property type="molecule type" value="Genomic_DNA"/>
</dbReference>
<dbReference type="InterPro" id="IPR002686">
    <property type="entry name" value="Transposase_17"/>
</dbReference>
<accession>A0ABW5IWC0</accession>
<organism evidence="2 3">
    <name type="scientific">Salinimicrobium flavum</name>
    <dbReference type="NCBI Taxonomy" id="1737065"/>
    <lineage>
        <taxon>Bacteria</taxon>
        <taxon>Pseudomonadati</taxon>
        <taxon>Bacteroidota</taxon>
        <taxon>Flavobacteriia</taxon>
        <taxon>Flavobacteriales</taxon>
        <taxon>Flavobacteriaceae</taxon>
        <taxon>Salinimicrobium</taxon>
    </lineage>
</organism>
<evidence type="ECO:0000313" key="2">
    <source>
        <dbReference type="EMBL" id="MFD2517961.1"/>
    </source>
</evidence>
<keyword evidence="3" id="KW-1185">Reference proteome</keyword>
<gene>
    <name evidence="2" type="ORF">ACFSTG_08660</name>
</gene>
<dbReference type="PANTHER" id="PTHR34322">
    <property type="entry name" value="TRANSPOSASE, Y1_TNP DOMAIN-CONTAINING"/>
    <property type="match status" value="1"/>
</dbReference>